<organism evidence="1 2">
    <name type="scientific">Hirundo rustica rustica</name>
    <dbReference type="NCBI Taxonomy" id="333673"/>
    <lineage>
        <taxon>Eukaryota</taxon>
        <taxon>Metazoa</taxon>
        <taxon>Chordata</taxon>
        <taxon>Craniata</taxon>
        <taxon>Vertebrata</taxon>
        <taxon>Euteleostomi</taxon>
        <taxon>Archelosauria</taxon>
        <taxon>Archosauria</taxon>
        <taxon>Dinosauria</taxon>
        <taxon>Saurischia</taxon>
        <taxon>Theropoda</taxon>
        <taxon>Coelurosauria</taxon>
        <taxon>Aves</taxon>
        <taxon>Neognathae</taxon>
        <taxon>Neoaves</taxon>
        <taxon>Telluraves</taxon>
        <taxon>Australaves</taxon>
        <taxon>Passeriformes</taxon>
        <taxon>Sylvioidea</taxon>
        <taxon>Hirundinidae</taxon>
        <taxon>Hirundo</taxon>
    </lineage>
</organism>
<reference evidence="1 2" key="1">
    <citation type="submission" date="2018-07" db="EMBL/GenBank/DDBJ databases">
        <title>A high quality draft genome assembly of the barn swallow (H. rustica rustica).</title>
        <authorList>
            <person name="Formenti G."/>
            <person name="Chiara M."/>
            <person name="Poveda L."/>
            <person name="Francoijs K.-J."/>
            <person name="Bonisoli-Alquati A."/>
            <person name="Canova L."/>
            <person name="Gianfranceschi L."/>
            <person name="Horner D.S."/>
            <person name="Saino N."/>
        </authorList>
    </citation>
    <scope>NUCLEOTIDE SEQUENCE [LARGE SCALE GENOMIC DNA]</scope>
    <source>
        <strain evidence="1">Chelidonia</strain>
        <tissue evidence="1">Blood</tissue>
    </source>
</reference>
<name>A0A3M0KHH7_HIRRU</name>
<keyword evidence="2" id="KW-1185">Reference proteome</keyword>
<proteinExistence type="predicted"/>
<accession>A0A3M0KHH7</accession>
<dbReference type="Proteomes" id="UP000269221">
    <property type="component" value="Unassembled WGS sequence"/>
</dbReference>
<sequence>MAIATAAAEEESALSDELLYLSQTSYGLGYPFGQLGSAVSYPNSMSIPILTDGVRVAFKLSFLPLSPLALPCNCATVMPIPTVDVIDPHSDLGMLA</sequence>
<gene>
    <name evidence="1" type="ORF">DUI87_16055</name>
</gene>
<evidence type="ECO:0000313" key="2">
    <source>
        <dbReference type="Proteomes" id="UP000269221"/>
    </source>
</evidence>
<comment type="caution">
    <text evidence="1">The sequence shown here is derived from an EMBL/GenBank/DDBJ whole genome shotgun (WGS) entry which is preliminary data.</text>
</comment>
<evidence type="ECO:0000313" key="1">
    <source>
        <dbReference type="EMBL" id="RMC06617.1"/>
    </source>
</evidence>
<protein>
    <submittedName>
        <fullName evidence="1">Uncharacterized protein</fullName>
    </submittedName>
</protein>
<dbReference type="EMBL" id="QRBI01000120">
    <property type="protein sequence ID" value="RMC06617.1"/>
    <property type="molecule type" value="Genomic_DNA"/>
</dbReference>
<dbReference type="AlphaFoldDB" id="A0A3M0KHH7"/>